<gene>
    <name evidence="9" type="ORF">BDEG_25435</name>
</gene>
<feature type="repeat" description="WD" evidence="6">
    <location>
        <begin position="677"/>
        <end position="709"/>
    </location>
</feature>
<feature type="region of interest" description="Disordered" evidence="7">
    <location>
        <begin position="315"/>
        <end position="334"/>
    </location>
</feature>
<dbReference type="InterPro" id="IPR007148">
    <property type="entry name" value="SSU_processome_Utp12"/>
</dbReference>
<dbReference type="PROSITE" id="PS00678">
    <property type="entry name" value="WD_REPEATS_1"/>
    <property type="match status" value="4"/>
</dbReference>
<evidence type="ECO:0000313" key="10">
    <source>
        <dbReference type="Proteomes" id="UP000077115"/>
    </source>
</evidence>
<feature type="compositionally biased region" description="Polar residues" evidence="7">
    <location>
        <begin position="325"/>
        <end position="334"/>
    </location>
</feature>
<comment type="subcellular location">
    <subcellularLocation>
        <location evidence="1">Nucleus</location>
        <location evidence="1">Nucleolus</location>
    </subcellularLocation>
</comment>
<dbReference type="AlphaFoldDB" id="A0A177WQI2"/>
<dbReference type="Pfam" id="PF25173">
    <property type="entry name" value="Beta-prop_WDR3_1st"/>
    <property type="match status" value="1"/>
</dbReference>
<dbReference type="InterPro" id="IPR051570">
    <property type="entry name" value="TBC1_cilium_biogenesis"/>
</dbReference>
<dbReference type="PANTHER" id="PTHR19853">
    <property type="entry name" value="WD REPEAT CONTAINING PROTEIN 3 WDR3"/>
    <property type="match status" value="1"/>
</dbReference>
<dbReference type="eggNOG" id="KOG0306">
    <property type="taxonomic scope" value="Eukaryota"/>
</dbReference>
<feature type="repeat" description="WD" evidence="6">
    <location>
        <begin position="593"/>
        <end position="634"/>
    </location>
</feature>
<dbReference type="FunFam" id="2.130.10.10:FF:000157">
    <property type="entry name" value="WD repeat domain 3"/>
    <property type="match status" value="1"/>
</dbReference>
<comment type="similarity">
    <text evidence="5">Belongs to the WD repeat WDR3/UTP12 family.</text>
</comment>
<feature type="region of interest" description="Disordered" evidence="7">
    <location>
        <begin position="938"/>
        <end position="959"/>
    </location>
</feature>
<dbReference type="Gene3D" id="2.130.10.10">
    <property type="entry name" value="YVTN repeat-like/Quinoprotein amine dehydrogenase"/>
    <property type="match status" value="3"/>
</dbReference>
<keyword evidence="2 6" id="KW-0853">WD repeat</keyword>
<evidence type="ECO:0000256" key="4">
    <source>
        <dbReference type="ARBA" id="ARBA00023242"/>
    </source>
</evidence>
<evidence type="ECO:0000256" key="7">
    <source>
        <dbReference type="SAM" id="MobiDB-lite"/>
    </source>
</evidence>
<feature type="repeat" description="WD" evidence="6">
    <location>
        <begin position="109"/>
        <end position="142"/>
    </location>
</feature>
<evidence type="ECO:0000259" key="8">
    <source>
        <dbReference type="Pfam" id="PF04003"/>
    </source>
</evidence>
<dbReference type="PROSITE" id="PS50294">
    <property type="entry name" value="WD_REPEATS_REGION"/>
    <property type="match status" value="8"/>
</dbReference>
<keyword evidence="4" id="KW-0539">Nucleus</keyword>
<reference evidence="9 10" key="2">
    <citation type="submission" date="2016-05" db="EMBL/GenBank/DDBJ databases">
        <title>Lineage-specific infection strategies underlie the spectrum of fungal disease in amphibians.</title>
        <authorList>
            <person name="Cuomo C.A."/>
            <person name="Farrer R.A."/>
            <person name="James T."/>
            <person name="Longcore J."/>
            <person name="Birren B."/>
        </authorList>
    </citation>
    <scope>NUCLEOTIDE SEQUENCE [LARGE SCALE GENOMIC DNA]</scope>
    <source>
        <strain evidence="9 10">JEL423</strain>
    </source>
</reference>
<dbReference type="STRING" id="403673.A0A177WQI2"/>
<dbReference type="FunFam" id="2.130.10.10:FF:000178">
    <property type="entry name" value="WD repeat domain 3"/>
    <property type="match status" value="1"/>
</dbReference>
<evidence type="ECO:0000313" key="9">
    <source>
        <dbReference type="EMBL" id="OAJ41905.1"/>
    </source>
</evidence>
<dbReference type="Proteomes" id="UP000077115">
    <property type="component" value="Unassembled WGS sequence"/>
</dbReference>
<dbReference type="CDD" id="cd00200">
    <property type="entry name" value="WD40"/>
    <property type="match status" value="2"/>
</dbReference>
<feature type="domain" description="Small-subunit processome Utp12" evidence="8">
    <location>
        <begin position="825"/>
        <end position="928"/>
    </location>
</feature>
<feature type="repeat" description="WD" evidence="6">
    <location>
        <begin position="67"/>
        <end position="108"/>
    </location>
</feature>
<evidence type="ECO:0000256" key="2">
    <source>
        <dbReference type="ARBA" id="ARBA00022574"/>
    </source>
</evidence>
<reference evidence="9 10" key="1">
    <citation type="submission" date="2006-10" db="EMBL/GenBank/DDBJ databases">
        <title>The Genome Sequence of Batrachochytrium dendrobatidis JEL423.</title>
        <authorList>
            <consortium name="The Broad Institute Genome Sequencing Platform"/>
            <person name="Birren B."/>
            <person name="Lander E."/>
            <person name="Galagan J."/>
            <person name="Cuomo C."/>
            <person name="Devon K."/>
            <person name="Jaffe D."/>
            <person name="Butler J."/>
            <person name="Alvarez P."/>
            <person name="Gnerre S."/>
            <person name="Grabherr M."/>
            <person name="Kleber M."/>
            <person name="Mauceli E."/>
            <person name="Brockman W."/>
            <person name="Young S."/>
            <person name="LaButti K."/>
            <person name="Sykes S."/>
            <person name="DeCaprio D."/>
            <person name="Crawford M."/>
            <person name="Koehrsen M."/>
            <person name="Engels R."/>
            <person name="Montgomery P."/>
            <person name="Pearson M."/>
            <person name="Howarth C."/>
            <person name="Larson L."/>
            <person name="White J."/>
            <person name="O'Leary S."/>
            <person name="Kodira C."/>
            <person name="Zeng Q."/>
            <person name="Yandava C."/>
            <person name="Alvarado L."/>
            <person name="Longcore J."/>
            <person name="James T."/>
        </authorList>
    </citation>
    <scope>NUCLEOTIDE SEQUENCE [LARGE SCALE GENOMIC DNA]</scope>
    <source>
        <strain evidence="9 10">JEL423</strain>
    </source>
</reference>
<dbReference type="PANTHER" id="PTHR19853:SF0">
    <property type="entry name" value="WD REPEAT-CONTAINING PROTEIN 3"/>
    <property type="match status" value="1"/>
</dbReference>
<dbReference type="PRINTS" id="PR00320">
    <property type="entry name" value="GPROTEINBRPT"/>
</dbReference>
<dbReference type="PROSITE" id="PS50082">
    <property type="entry name" value="WD_REPEATS_2"/>
    <property type="match status" value="9"/>
</dbReference>
<dbReference type="InterPro" id="IPR036322">
    <property type="entry name" value="WD40_repeat_dom_sf"/>
</dbReference>
<dbReference type="GO" id="GO:0034388">
    <property type="term" value="C:Pwp2p-containing subcomplex of 90S preribosome"/>
    <property type="evidence" value="ECO:0007669"/>
    <property type="project" value="TreeGrafter"/>
</dbReference>
<dbReference type="Pfam" id="PF25172">
    <property type="entry name" value="Beta-prop_WDR3_2nd"/>
    <property type="match status" value="1"/>
</dbReference>
<sequence>MGVKLYQRYKSLTPFGLITSPSANILFDTSACSISTSGGAQHLYAPQLHSIGVIHLKQGIQIATLADESSSAQLTRLVLGPAGKLLAAGYSDGSIRIWDTSSKVCMVTFNGHRASVTALAFDALGTRLASGSSDTDIVLWDIVAECGMFRLRGHKDQVSCLRFLTKNGLDHLVSGSKDSLVKFWDLASKHCVETLITHRGEVWALEVSPTDENLLFTGAADGQIRVWIINAKALSEKLDPVRSVPNALQTNANSIITDIANTVEFLGVIERQSKERIVTLKMDTHGQYIGVHGTDRLVEIFKVRSDADVSKIVERRKRKNRKDPNFTSTEDNSTNTIEATMADRYAKVATIRCTAKVTSFDFAPTLIVGAAIKSEMPLKLVCSLSNNSIEAYDLSGMTGTTKKESVPRLVSTVDLAGHRSDIRSLALSSDDDLIATGSNDLIKIWSSRTRQCLKSMSSGYVLCLAFLPGNKHLVVGTKAGEIQLFDLPSSSLIETIQAHESAIWSLKVRMDNGGIITGSQDKQVKFWDLRMKQDESYSNVAKRATLVHTRTLKMSEDVLCVRQSPDGRLLAVALLDSTIKIFYYDTLKFFLSLYGHKLPVVSMDISFDSKLIATASSDKSVKIWGLDFGDCHRSLHAHEDSVMACQFVWGTHYLFTASKDRTVKYWDADKFEQITRLEGHHGEIWALAVAKYGSFIVTGSHDRSIRIWEKTDDQFTLEEEKERELELRQEMEANLNNRDDQAIGSEAPDAESAEKDSAFQEVGVAGFKATDTLKAGEKIIEALAVWEKERGDFDKYEKLRLKDPNVAPPPRSPFVIALGRPDILPEEYVLHVITLIRSSQIDEALLVLPFSNVIDLLKCISFWIEKGWNTRLTAKILFFLLQTHHHEMTSTRALRPVLDKIRLLTRQGLEQERDRIGYNVAGIKFLQREHEANHSAFFGEESTDGPTDPVVSDKVQSLDTSTLKNKKRRHIKVVS</sequence>
<evidence type="ECO:0000256" key="5">
    <source>
        <dbReference type="ARBA" id="ARBA00038229"/>
    </source>
</evidence>
<dbReference type="VEuPathDB" id="FungiDB:BDEG_25435"/>
<feature type="repeat" description="WD" evidence="6">
    <location>
        <begin position="496"/>
        <end position="530"/>
    </location>
</feature>
<name>A0A177WQI2_BATDL</name>
<dbReference type="InterPro" id="IPR015943">
    <property type="entry name" value="WD40/YVTN_repeat-like_dom_sf"/>
</dbReference>
<dbReference type="SUPFAM" id="SSF50978">
    <property type="entry name" value="WD40 repeat-like"/>
    <property type="match status" value="2"/>
</dbReference>
<feature type="repeat" description="WD" evidence="6">
    <location>
        <begin position="151"/>
        <end position="194"/>
    </location>
</feature>
<evidence type="ECO:0000256" key="3">
    <source>
        <dbReference type="ARBA" id="ARBA00022737"/>
    </source>
</evidence>
<protein>
    <recommendedName>
        <fullName evidence="8">Small-subunit processome Utp12 domain-containing protein</fullName>
    </recommendedName>
</protein>
<feature type="repeat" description="WD" evidence="6">
    <location>
        <begin position="635"/>
        <end position="676"/>
    </location>
</feature>
<dbReference type="InterPro" id="IPR019775">
    <property type="entry name" value="WD40_repeat_CS"/>
</dbReference>
<dbReference type="InterPro" id="IPR001680">
    <property type="entry name" value="WD40_rpt"/>
</dbReference>
<dbReference type="Pfam" id="PF04003">
    <property type="entry name" value="Utp12"/>
    <property type="match status" value="1"/>
</dbReference>
<dbReference type="OrthoDB" id="407922at2759"/>
<evidence type="ECO:0000256" key="1">
    <source>
        <dbReference type="ARBA" id="ARBA00004604"/>
    </source>
</evidence>
<dbReference type="GO" id="GO:0030515">
    <property type="term" value="F:snoRNA binding"/>
    <property type="evidence" value="ECO:0007669"/>
    <property type="project" value="TreeGrafter"/>
</dbReference>
<keyword evidence="3" id="KW-0677">Repeat</keyword>
<accession>A0A177WQI2</accession>
<feature type="repeat" description="WD" evidence="6">
    <location>
        <begin position="415"/>
        <end position="455"/>
    </location>
</feature>
<dbReference type="SMART" id="SM00320">
    <property type="entry name" value="WD40"/>
    <property type="match status" value="11"/>
</dbReference>
<feature type="region of interest" description="Disordered" evidence="7">
    <location>
        <begin position="733"/>
        <end position="755"/>
    </location>
</feature>
<dbReference type="InterPro" id="IPR020472">
    <property type="entry name" value="WD40_PAC1"/>
</dbReference>
<organism evidence="9 10">
    <name type="scientific">Batrachochytrium dendrobatidis (strain JEL423)</name>
    <dbReference type="NCBI Taxonomy" id="403673"/>
    <lineage>
        <taxon>Eukaryota</taxon>
        <taxon>Fungi</taxon>
        <taxon>Fungi incertae sedis</taxon>
        <taxon>Chytridiomycota</taxon>
        <taxon>Chytridiomycota incertae sedis</taxon>
        <taxon>Chytridiomycetes</taxon>
        <taxon>Rhizophydiales</taxon>
        <taxon>Rhizophydiales incertae sedis</taxon>
        <taxon>Batrachochytrium</taxon>
    </lineage>
</organism>
<dbReference type="GO" id="GO:0030490">
    <property type="term" value="P:maturation of SSU-rRNA"/>
    <property type="evidence" value="ECO:0007669"/>
    <property type="project" value="TreeGrafter"/>
</dbReference>
<dbReference type="EMBL" id="DS022306">
    <property type="protein sequence ID" value="OAJ41905.1"/>
    <property type="molecule type" value="Genomic_DNA"/>
</dbReference>
<feature type="repeat" description="WD" evidence="6">
    <location>
        <begin position="195"/>
        <end position="227"/>
    </location>
</feature>
<evidence type="ECO:0000256" key="6">
    <source>
        <dbReference type="PROSITE-ProRule" id="PRU00221"/>
    </source>
</evidence>
<dbReference type="GO" id="GO:0032040">
    <property type="term" value="C:small-subunit processome"/>
    <property type="evidence" value="ECO:0007669"/>
    <property type="project" value="TreeGrafter"/>
</dbReference>
<proteinExistence type="inferred from homology"/>